<dbReference type="InterPro" id="IPR036773">
    <property type="entry name" value="TB_dom_sf"/>
</dbReference>
<feature type="domain" description="EGF-like" evidence="16">
    <location>
        <begin position="437"/>
        <end position="478"/>
    </location>
</feature>
<dbReference type="FunCoup" id="A0A7N4PSW9">
    <property type="interactions" value="451"/>
</dbReference>
<dbReference type="InterPro" id="IPR017878">
    <property type="entry name" value="TB_dom"/>
</dbReference>
<evidence type="ECO:0000313" key="18">
    <source>
        <dbReference type="Ensembl" id="ENSSHAP00000043021.1"/>
    </source>
</evidence>
<feature type="compositionally biased region" description="Pro residues" evidence="14">
    <location>
        <begin position="1273"/>
        <end position="1292"/>
    </location>
</feature>
<dbReference type="Gene3D" id="3.90.290.10">
    <property type="entry name" value="TGF-beta binding (TB) domain"/>
    <property type="match status" value="4"/>
</dbReference>
<dbReference type="InParanoid" id="A0A7N4PSW9"/>
<keyword evidence="6" id="KW-0677">Repeat</keyword>
<organism evidence="18 19">
    <name type="scientific">Sarcophilus harrisii</name>
    <name type="common">Tasmanian devil</name>
    <name type="synonym">Sarcophilus laniarius</name>
    <dbReference type="NCBI Taxonomy" id="9305"/>
    <lineage>
        <taxon>Eukaryota</taxon>
        <taxon>Metazoa</taxon>
        <taxon>Chordata</taxon>
        <taxon>Craniata</taxon>
        <taxon>Vertebrata</taxon>
        <taxon>Euteleostomi</taxon>
        <taxon>Mammalia</taxon>
        <taxon>Metatheria</taxon>
        <taxon>Dasyuromorphia</taxon>
        <taxon>Dasyuridae</taxon>
        <taxon>Sarcophilus</taxon>
    </lineage>
</organism>
<feature type="domain" description="EGF-like" evidence="16">
    <location>
        <begin position="859"/>
        <end position="900"/>
    </location>
</feature>
<dbReference type="PANTHER" id="PTHR24039:SF48">
    <property type="entry name" value="FIBRILLIN-2 ISOFORM X1-RELATED"/>
    <property type="match status" value="1"/>
</dbReference>
<feature type="disulfide bond" evidence="13">
    <location>
        <begin position="483"/>
        <end position="493"/>
    </location>
</feature>
<comment type="subcellular location">
    <subcellularLocation>
        <location evidence="1">Secreted</location>
        <location evidence="1">Extracellular space</location>
        <location evidence="1">Extracellular matrix</location>
    </subcellularLocation>
</comment>
<feature type="domain" description="TB" evidence="17">
    <location>
        <begin position="217"/>
        <end position="257"/>
    </location>
</feature>
<dbReference type="PROSITE" id="PS00022">
    <property type="entry name" value="EGF_1"/>
    <property type="match status" value="1"/>
</dbReference>
<feature type="compositionally biased region" description="Low complexity" evidence="14">
    <location>
        <begin position="96"/>
        <end position="106"/>
    </location>
</feature>
<feature type="region of interest" description="Disordered" evidence="14">
    <location>
        <begin position="946"/>
        <end position="994"/>
    </location>
</feature>
<dbReference type="GeneTree" id="ENSGT00940000158234"/>
<feature type="domain" description="EGF-like" evidence="16">
    <location>
        <begin position="599"/>
        <end position="638"/>
    </location>
</feature>
<sequence>MAGARQPRRLVLLVLSLLPLLPGPAARPRERLRVLFTPAVCRLRCTGNRCVPYCVRANTTSVESGAPGGAPPAGPGFRVCECQSEDGAGRGREGARAPQRGAGKPSPSRHPPPPPPPGVPSITTCPPQTGKRDGVASLVSVHVEHPQEASVIIHQVERVSGPGPSLGPEESGATGQSQARASGVPSDRAALYTVLAQSSPRGEEEEGGGYTDASGFGYCFRQLREGECASPLPGLRTQEVCCRGAGLAWGVHDCQPCSEHLSKKGAGLEWHVISEAKGPCFRVLRAGGCSLPILRNITKQICCCSRVGKAWGHSCQLCPPFGSEGFREICPAGPGYHYSASDLRYNTRPLGPEPPRVPISQPRVPAPASSAPPVWVPTGNYPPTSHPEPRPRPRPQPQPRPEEPLPTVPIQPIPEEGSSLLTPLTLPPLPVHFSETDVDECRQIPRPCAHGRCENSAGSYRCICAPGFYANPQGTECQDIDECVQQPCTNGRCENTPGSYLCVCPAGYKAAPHGAGCQDINECAQSPGPCGWGHCENLPGSYRCSCPPGFQGPECEDIDECARDPQPCGPGRCDNTAGSYHCACPAGYRSHGPGAPCVDVDECQRSPCSYGRCENVDGSYLCTCPTGFRLNAGSQACEDIDECENHVACPGQECVNSPGSFQCRACPAGHRLLQGRCADVDECSSGAPCGPHGHCTNTDGSFHCSCEPGYRLPPGGRPGPCAGGQGHGASVVPQRPRGSGENLCQGGLCTNTDGSFECACPPGYRASADLTSCLGDARGPAWKLRAAGPSAAHERACRRPFLCLLFSTAFPFLADVDECREYGPVLCGTQRCENTPGSYRCVPVCEPGYQPTPSGGCQDVDECRNRTFCGAHAMCQNLPGSFQCLCDQGYEGARDGRHCVDVNECETLQGVCGAALCENVEGSFLCVCPTSPDEFDPMTGRCVPPRPPASECRSSPQLPSNPGLPARPPPPPAPPRRPTAPRPGPGPEASSGRRECYYDTGAPDACDNILARNVTWRECCCTVGEGWGNGCRIQQCPGPETAEYQSLCPHGRGYLSPPGEPSVRRDVDECQLFGDQVCKSGVCVNTAPGYSCYCSNGYYYHTQRLECIDNDECADEEEACEGGQCVNTVGSYHCTCVPPLVLDGSRRRCVTNDSQSLDDNLAVCWQEVGPDLVCSRPRLDRQATYTECCCLYGEAWSMDCALCPARDSDDFEALCNVLRPPAYGPARPGGFGIPYEYGPDFGPGYGGLPYGPELYPPPPPPVPGLGYDPYPPPPGALPFPGPGSPYGPPPFEVPDFDSVAAGAYGEPEGRPPLDSTARWRYRPRDTGGSFPEPEEEEEEEARAPYGLQAEECGILDGCNNGHCIRVPEGYTCDCFEGYRLDMTRMACVDINECEEAEDRNSLCVNGRCLNSDGSFRCLCRAGYMPSHQPHRCVPARPQA</sequence>
<evidence type="ECO:0000256" key="9">
    <source>
        <dbReference type="ARBA" id="ARBA00023183"/>
    </source>
</evidence>
<feature type="chain" id="PRO_5029463758" description="Latent-transforming growth factor beta-binding protein 4" evidence="15">
    <location>
        <begin position="27"/>
        <end position="1439"/>
    </location>
</feature>
<evidence type="ECO:0000259" key="17">
    <source>
        <dbReference type="PROSITE" id="PS51364"/>
    </source>
</evidence>
<accession>A0A7N4PSW9</accession>
<protein>
    <recommendedName>
        <fullName evidence="12">Latent-transforming growth factor beta-binding protein 4</fullName>
    </recommendedName>
</protein>
<evidence type="ECO:0000256" key="12">
    <source>
        <dbReference type="ARBA" id="ARBA00072995"/>
    </source>
</evidence>
<dbReference type="InterPro" id="IPR049883">
    <property type="entry name" value="NOTCH1_EGF-like"/>
</dbReference>
<dbReference type="PROSITE" id="PS50026">
    <property type="entry name" value="EGF_3"/>
    <property type="match status" value="9"/>
</dbReference>
<dbReference type="FunFam" id="2.10.25.10:FF:000115">
    <property type="entry name" value="latent-transforming growth factor beta-binding protein 4 isoform X2"/>
    <property type="match status" value="1"/>
</dbReference>
<dbReference type="FunFam" id="2.10.25.10:FF:000218">
    <property type="entry name" value="latent-transforming growth factor beta-binding protein 4 isoform X1"/>
    <property type="match status" value="1"/>
</dbReference>
<feature type="compositionally biased region" description="Low complexity" evidence="14">
    <location>
        <begin position="360"/>
        <end position="377"/>
    </location>
</feature>
<evidence type="ECO:0000256" key="1">
    <source>
        <dbReference type="ARBA" id="ARBA00004498"/>
    </source>
</evidence>
<dbReference type="InterPro" id="IPR000152">
    <property type="entry name" value="EGF-type_Asp/Asn_hydroxyl_site"/>
</dbReference>
<keyword evidence="7 13" id="KW-1015">Disulfide bond</keyword>
<evidence type="ECO:0000256" key="5">
    <source>
        <dbReference type="ARBA" id="ARBA00022729"/>
    </source>
</evidence>
<feature type="domain" description="TB" evidence="17">
    <location>
        <begin position="994"/>
        <end position="1048"/>
    </location>
</feature>
<dbReference type="PANTHER" id="PTHR24039">
    <property type="entry name" value="FIBRILLIN-RELATED"/>
    <property type="match status" value="1"/>
</dbReference>
<dbReference type="FunFam" id="2.10.25.10:FF:000056">
    <property type="entry name" value="Latent-transforming growth factor beta-binding protein 3 isoform 2"/>
    <property type="match status" value="1"/>
</dbReference>
<dbReference type="Pfam" id="PF00008">
    <property type="entry name" value="EGF"/>
    <property type="match status" value="1"/>
</dbReference>
<feature type="region of interest" description="Disordered" evidence="14">
    <location>
        <begin position="159"/>
        <end position="186"/>
    </location>
</feature>
<evidence type="ECO:0000256" key="15">
    <source>
        <dbReference type="SAM" id="SignalP"/>
    </source>
</evidence>
<dbReference type="GO" id="GO:0005509">
    <property type="term" value="F:calcium ion binding"/>
    <property type="evidence" value="ECO:0007669"/>
    <property type="project" value="InterPro"/>
</dbReference>
<evidence type="ECO:0000313" key="19">
    <source>
        <dbReference type="Proteomes" id="UP000007648"/>
    </source>
</evidence>
<dbReference type="Ensembl" id="ENSSHAT00000041691.1">
    <property type="protein sequence ID" value="ENSSHAP00000043021.1"/>
    <property type="gene ID" value="ENSSHAG00000024897.1"/>
</dbReference>
<dbReference type="FunFam" id="3.90.290.10:FF:000001">
    <property type="entry name" value="Latent-transforming growth factor beta-binding protein 3 isoform 1"/>
    <property type="match status" value="1"/>
</dbReference>
<dbReference type="InterPro" id="IPR000742">
    <property type="entry name" value="EGF"/>
</dbReference>
<feature type="disulfide bond" evidence="13">
    <location>
        <begin position="546"/>
        <end position="555"/>
    </location>
</feature>
<dbReference type="SUPFAM" id="SSF57581">
    <property type="entry name" value="TB module/8-cys domain"/>
    <property type="match status" value="4"/>
</dbReference>
<evidence type="ECO:0000259" key="16">
    <source>
        <dbReference type="PROSITE" id="PS50026"/>
    </source>
</evidence>
<feature type="domain" description="EGF-like" evidence="16">
    <location>
        <begin position="479"/>
        <end position="518"/>
    </location>
</feature>
<dbReference type="InterPro" id="IPR026823">
    <property type="entry name" value="cEGF"/>
</dbReference>
<keyword evidence="4 13" id="KW-0245">EGF-like domain</keyword>
<dbReference type="GO" id="GO:0050431">
    <property type="term" value="F:transforming growth factor beta binding"/>
    <property type="evidence" value="ECO:0007669"/>
    <property type="project" value="Ensembl"/>
</dbReference>
<feature type="domain" description="EGF-like" evidence="16">
    <location>
        <begin position="1109"/>
        <end position="1150"/>
    </location>
</feature>
<feature type="domain" description="EGF-like" evidence="16">
    <location>
        <begin position="1389"/>
        <end position="1433"/>
    </location>
</feature>
<dbReference type="FunFam" id="3.90.290.10:FF:000016">
    <property type="entry name" value="latent-transforming growth factor beta-binding protein 4 isoform X1"/>
    <property type="match status" value="1"/>
</dbReference>
<dbReference type="PROSITE" id="PS00010">
    <property type="entry name" value="ASX_HYDROXYL"/>
    <property type="match status" value="10"/>
</dbReference>
<evidence type="ECO:0000256" key="7">
    <source>
        <dbReference type="ARBA" id="ARBA00023157"/>
    </source>
</evidence>
<comment type="caution">
    <text evidence="13">Lacks conserved residue(s) required for the propagation of feature annotation.</text>
</comment>
<evidence type="ECO:0000256" key="2">
    <source>
        <dbReference type="ARBA" id="ARBA00022525"/>
    </source>
</evidence>
<comment type="subunit">
    <text evidence="11">Forms part of the large latent transforming growth factor beta precursor complex; removal is essential for activation of complex. Interacts with LTBP1 and TGFB1. Interacts with EFEMP2; this interaction promotes fibrillar deposition of EFEMP2.</text>
</comment>
<dbReference type="Pfam" id="PF00683">
    <property type="entry name" value="TB"/>
    <property type="match status" value="3"/>
</dbReference>
<dbReference type="GO" id="GO:0007179">
    <property type="term" value="P:transforming growth factor beta receptor signaling pathway"/>
    <property type="evidence" value="ECO:0007669"/>
    <property type="project" value="Ensembl"/>
</dbReference>
<feature type="compositionally biased region" description="Pro residues" evidence="14">
    <location>
        <begin position="965"/>
        <end position="986"/>
    </location>
</feature>
<dbReference type="FunFam" id="3.90.290.10:FF:000004">
    <property type="entry name" value="latent-transforming growth factor beta-binding protein 1 isoform X1"/>
    <property type="match status" value="1"/>
</dbReference>
<feature type="domain" description="TB" evidence="17">
    <location>
        <begin position="278"/>
        <end position="330"/>
    </location>
</feature>
<dbReference type="InterPro" id="IPR001881">
    <property type="entry name" value="EGF-like_Ca-bd_dom"/>
</dbReference>
<dbReference type="SUPFAM" id="SSF57184">
    <property type="entry name" value="Growth factor receptor domain"/>
    <property type="match status" value="5"/>
</dbReference>
<evidence type="ECO:0000256" key="10">
    <source>
        <dbReference type="ARBA" id="ARBA00038081"/>
    </source>
</evidence>
<dbReference type="Proteomes" id="UP000007648">
    <property type="component" value="Unassembled WGS sequence"/>
</dbReference>
<feature type="signal peptide" evidence="15">
    <location>
        <begin position="1"/>
        <end position="26"/>
    </location>
</feature>
<evidence type="ECO:0000256" key="13">
    <source>
        <dbReference type="PROSITE-ProRule" id="PRU00076"/>
    </source>
</evidence>
<dbReference type="PROSITE" id="PS51364">
    <property type="entry name" value="TB"/>
    <property type="match status" value="4"/>
</dbReference>
<reference evidence="18 19" key="1">
    <citation type="journal article" date="2011" name="Proc. Natl. Acad. Sci. U.S.A.">
        <title>Genetic diversity and population structure of the endangered marsupial Sarcophilus harrisii (Tasmanian devil).</title>
        <authorList>
            <person name="Miller W."/>
            <person name="Hayes V.M."/>
            <person name="Ratan A."/>
            <person name="Petersen D.C."/>
            <person name="Wittekindt N.E."/>
            <person name="Miller J."/>
            <person name="Walenz B."/>
            <person name="Knight J."/>
            <person name="Qi J."/>
            <person name="Zhao F."/>
            <person name="Wang Q."/>
            <person name="Bedoya-Reina O.C."/>
            <person name="Katiyar N."/>
            <person name="Tomsho L.P."/>
            <person name="Kasson L.M."/>
            <person name="Hardie R.A."/>
            <person name="Woodbridge P."/>
            <person name="Tindall E.A."/>
            <person name="Bertelsen M.F."/>
            <person name="Dixon D."/>
            <person name="Pyecroft S."/>
            <person name="Helgen K.M."/>
            <person name="Lesk A.M."/>
            <person name="Pringle T.H."/>
            <person name="Patterson N."/>
            <person name="Zhang Y."/>
            <person name="Kreiss A."/>
            <person name="Woods G.M."/>
            <person name="Jones M.E."/>
            <person name="Schuster S.C."/>
        </authorList>
    </citation>
    <scope>NUCLEOTIDE SEQUENCE [LARGE SCALE GENOMIC DNA]</scope>
</reference>
<dbReference type="GO" id="GO:0046879">
    <property type="term" value="P:hormone secretion"/>
    <property type="evidence" value="ECO:0007669"/>
    <property type="project" value="Ensembl"/>
</dbReference>
<dbReference type="GO" id="GO:0001527">
    <property type="term" value="C:microfibril"/>
    <property type="evidence" value="ECO:0007669"/>
    <property type="project" value="Ensembl"/>
</dbReference>
<feature type="compositionally biased region" description="Pro residues" evidence="14">
    <location>
        <begin position="108"/>
        <end position="119"/>
    </location>
</feature>
<keyword evidence="8" id="KW-0325">Glycoprotein</keyword>
<dbReference type="SMART" id="SM00181">
    <property type="entry name" value="EGF"/>
    <property type="match status" value="15"/>
</dbReference>
<evidence type="ECO:0000256" key="14">
    <source>
        <dbReference type="SAM" id="MobiDB-lite"/>
    </source>
</evidence>
<dbReference type="Pfam" id="PF12662">
    <property type="entry name" value="cEGF"/>
    <property type="match status" value="1"/>
</dbReference>
<keyword evidence="9" id="KW-0340">Growth factor binding</keyword>
<feature type="compositionally biased region" description="Pro residues" evidence="14">
    <location>
        <begin position="394"/>
        <end position="412"/>
    </location>
</feature>
<dbReference type="PROSITE" id="PS01186">
    <property type="entry name" value="EGF_2"/>
    <property type="match status" value="8"/>
</dbReference>
<feature type="domain" description="TB" evidence="17">
    <location>
        <begin position="1162"/>
        <end position="1215"/>
    </location>
</feature>
<feature type="domain" description="EGF-like" evidence="16">
    <location>
        <begin position="679"/>
        <end position="716"/>
    </location>
</feature>
<dbReference type="FunFam" id="2.10.25.10:FF:000197">
    <property type="entry name" value="latent-transforming growth factor beta-binding protein 4 isoform X1"/>
    <property type="match status" value="1"/>
</dbReference>
<keyword evidence="5 15" id="KW-0732">Signal</keyword>
<dbReference type="PROSITE" id="PS01187">
    <property type="entry name" value="EGF_CA"/>
    <property type="match status" value="6"/>
</dbReference>
<feature type="region of interest" description="Disordered" evidence="14">
    <location>
        <begin position="347"/>
        <end position="419"/>
    </location>
</feature>
<reference evidence="18" key="3">
    <citation type="submission" date="2025-09" db="UniProtKB">
        <authorList>
            <consortium name="Ensembl"/>
        </authorList>
    </citation>
    <scope>IDENTIFICATION</scope>
</reference>
<dbReference type="CDD" id="cd00054">
    <property type="entry name" value="EGF_CA"/>
    <property type="match status" value="10"/>
</dbReference>
<dbReference type="FunFam" id="2.10.25.10:FF:000017">
    <property type="entry name" value="latent-transforming growth factor beta-binding protein 4 isoform X1"/>
    <property type="match status" value="8"/>
</dbReference>
<keyword evidence="3" id="KW-0272">Extracellular matrix</keyword>
<evidence type="ECO:0000256" key="8">
    <source>
        <dbReference type="ARBA" id="ARBA00023180"/>
    </source>
</evidence>
<evidence type="ECO:0000256" key="11">
    <source>
        <dbReference type="ARBA" id="ARBA00064273"/>
    </source>
</evidence>
<gene>
    <name evidence="18" type="primary">LTBP4</name>
</gene>
<proteinExistence type="inferred from homology"/>
<comment type="similarity">
    <text evidence="10">Belongs to the LTBP family.</text>
</comment>
<dbReference type="Pfam" id="PF07645">
    <property type="entry name" value="EGF_CA"/>
    <property type="match status" value="12"/>
</dbReference>
<evidence type="ECO:0000256" key="3">
    <source>
        <dbReference type="ARBA" id="ARBA00022530"/>
    </source>
</evidence>
<keyword evidence="2" id="KW-0964">Secreted</keyword>
<evidence type="ECO:0000256" key="6">
    <source>
        <dbReference type="ARBA" id="ARBA00022737"/>
    </source>
</evidence>
<evidence type="ECO:0000256" key="4">
    <source>
        <dbReference type="ARBA" id="ARBA00022536"/>
    </source>
</evidence>
<feature type="region of interest" description="Disordered" evidence="14">
    <location>
        <begin position="1273"/>
        <end position="1342"/>
    </location>
</feature>
<dbReference type="SUPFAM" id="SSF57196">
    <property type="entry name" value="EGF/Laminin"/>
    <property type="match status" value="3"/>
</dbReference>
<name>A0A7N4PSW9_SARHA</name>
<dbReference type="InterPro" id="IPR018097">
    <property type="entry name" value="EGF_Ca-bd_CS"/>
</dbReference>
<keyword evidence="19" id="KW-1185">Reference proteome</keyword>
<dbReference type="FunFam" id="2.10.25.10:FF:000046">
    <property type="entry name" value="Latent-transforming growth factor beta-binding protein 1 isoform x2"/>
    <property type="match status" value="1"/>
</dbReference>
<feature type="domain" description="EGF-like" evidence="16">
    <location>
        <begin position="519"/>
        <end position="556"/>
    </location>
</feature>
<reference evidence="18" key="2">
    <citation type="submission" date="2025-08" db="UniProtKB">
        <authorList>
            <consortium name="Ensembl"/>
        </authorList>
    </citation>
    <scope>IDENTIFICATION</scope>
</reference>
<feature type="compositionally biased region" description="Low complexity" evidence="14">
    <location>
        <begin position="160"/>
        <end position="172"/>
    </location>
</feature>
<dbReference type="Gene3D" id="2.10.25.10">
    <property type="entry name" value="Laminin"/>
    <property type="match status" value="15"/>
</dbReference>
<feature type="region of interest" description="Disordered" evidence="14">
    <location>
        <begin position="61"/>
        <end position="133"/>
    </location>
</feature>
<dbReference type="SMART" id="SM00179">
    <property type="entry name" value="EGF_CA"/>
    <property type="match status" value="15"/>
</dbReference>
<feature type="domain" description="EGF-like" evidence="16">
    <location>
        <begin position="557"/>
        <end position="594"/>
    </location>
</feature>
<feature type="disulfide bond" evidence="13">
    <location>
        <begin position="603"/>
        <end position="613"/>
    </location>
</feature>
<dbReference type="InterPro" id="IPR009030">
    <property type="entry name" value="Growth_fac_rcpt_cys_sf"/>
</dbReference>